<protein>
    <submittedName>
        <fullName evidence="6">DUF3336 domain-containing protein</fullName>
    </submittedName>
</protein>
<evidence type="ECO:0000256" key="1">
    <source>
        <dbReference type="ARBA" id="ARBA00022801"/>
    </source>
</evidence>
<dbReference type="InterPro" id="IPR050301">
    <property type="entry name" value="NTE"/>
</dbReference>
<dbReference type="PANTHER" id="PTHR14226:SF10">
    <property type="entry name" value="TRIACYLGLYCEROL LIPASE 4-RELATED"/>
    <property type="match status" value="1"/>
</dbReference>
<dbReference type="EMBL" id="SMSE01000002">
    <property type="protein sequence ID" value="TDG13465.1"/>
    <property type="molecule type" value="Genomic_DNA"/>
</dbReference>
<dbReference type="Gene3D" id="3.40.1090.10">
    <property type="entry name" value="Cytosolic phospholipase A2 catalytic domain"/>
    <property type="match status" value="2"/>
</dbReference>
<reference evidence="6 7" key="1">
    <citation type="submission" date="2019-03" db="EMBL/GenBank/DDBJ databases">
        <title>Seongchinamella monodicae gen. nov., sp. nov., a novel member of the Gammaproteobacteria isolated from a tidal mudflat of beach.</title>
        <authorList>
            <person name="Yang H.G."/>
            <person name="Kang J.W."/>
            <person name="Lee S.D."/>
        </authorList>
    </citation>
    <scope>NUCLEOTIDE SEQUENCE [LARGE SCALE GENOMIC DNA]</scope>
    <source>
        <strain evidence="6 7">GH4-78</strain>
    </source>
</reference>
<evidence type="ECO:0000256" key="2">
    <source>
        <dbReference type="ARBA" id="ARBA00022963"/>
    </source>
</evidence>
<feature type="active site" description="Proton acceptor" evidence="4">
    <location>
        <position position="313"/>
    </location>
</feature>
<evidence type="ECO:0000256" key="4">
    <source>
        <dbReference type="PROSITE-ProRule" id="PRU01161"/>
    </source>
</evidence>
<organism evidence="6 7">
    <name type="scientific">Seongchinamella unica</name>
    <dbReference type="NCBI Taxonomy" id="2547392"/>
    <lineage>
        <taxon>Bacteria</taxon>
        <taxon>Pseudomonadati</taxon>
        <taxon>Pseudomonadota</taxon>
        <taxon>Gammaproteobacteria</taxon>
        <taxon>Cellvibrionales</taxon>
        <taxon>Halieaceae</taxon>
        <taxon>Seongchinamella</taxon>
    </lineage>
</organism>
<dbReference type="GO" id="GO:0016042">
    <property type="term" value="P:lipid catabolic process"/>
    <property type="evidence" value="ECO:0007669"/>
    <property type="project" value="UniProtKB-UniRule"/>
</dbReference>
<sequence>MAVVTKLQLKRSLRSAASYQEWLDAAQAYDRYTGQDLWRKKDYSSQYDYVSIRIRLDRLRGLKARHDTRGMLFTLNEGIHGNMGGMGRAGLYSRARCGTKHLIEDYIDEIVHTLEYLAQEDSSGISPEEKLDFFRRASHCFGHSAFMMSGSGSLLFFHVGVVKALAEAELLPSVMSGSSGGAIVGSMVCSHRDEDLPGLLNSGYFLDRVPESSGKQGVADVGELEESISAFIPDLTFEQAFALTGRAMNVSIAPAETHQTSRLLNATTSPSVLIRSAVMASAAVPGIFPPVTLQALDSHGERKSYLPSRKWVDGSVSDDMPAKRLARLYGVNHYIVSQTNPHVLPFVTDGHRKNTPMGLIENAARRSAREWFNAMTLILDRADRKNGTVTQATSLMRSVINQDYVGDINILPDYKLFNPLTILNFPSEKQIDKLIASGERCTWPKLEMIRQQTRISRKLRDILQRYEDVPVV</sequence>
<dbReference type="Pfam" id="PF01734">
    <property type="entry name" value="Patatin"/>
    <property type="match status" value="1"/>
</dbReference>
<keyword evidence="2 4" id="KW-0442">Lipid degradation</keyword>
<evidence type="ECO:0000259" key="5">
    <source>
        <dbReference type="PROSITE" id="PS51635"/>
    </source>
</evidence>
<proteinExistence type="predicted"/>
<dbReference type="AlphaFoldDB" id="A0A4R5LRF8"/>
<dbReference type="Proteomes" id="UP000295554">
    <property type="component" value="Unassembled WGS sequence"/>
</dbReference>
<comment type="caution">
    <text evidence="4">Lacks conserved residue(s) required for the propagation of feature annotation.</text>
</comment>
<dbReference type="RefSeq" id="WP_133211465.1">
    <property type="nucleotide sequence ID" value="NZ_SMSE01000002.1"/>
</dbReference>
<feature type="domain" description="PNPLA" evidence="5">
    <location>
        <begin position="146"/>
        <end position="326"/>
    </location>
</feature>
<accession>A0A4R5LRF8</accession>
<keyword evidence="1 4" id="KW-0378">Hydrolase</keyword>
<dbReference type="GO" id="GO:0004806">
    <property type="term" value="F:triacylglycerol lipase activity"/>
    <property type="evidence" value="ECO:0007669"/>
    <property type="project" value="InterPro"/>
</dbReference>
<dbReference type="SUPFAM" id="SSF52151">
    <property type="entry name" value="FabD/lysophospholipase-like"/>
    <property type="match status" value="1"/>
</dbReference>
<dbReference type="InterPro" id="IPR021771">
    <property type="entry name" value="Triacylglycerol_lipase_N"/>
</dbReference>
<evidence type="ECO:0000313" key="7">
    <source>
        <dbReference type="Proteomes" id="UP000295554"/>
    </source>
</evidence>
<feature type="short sequence motif" description="GXSXG" evidence="4">
    <location>
        <begin position="177"/>
        <end position="181"/>
    </location>
</feature>
<keyword evidence="7" id="KW-1185">Reference proteome</keyword>
<dbReference type="InterPro" id="IPR016035">
    <property type="entry name" value="Acyl_Trfase/lysoPLipase"/>
</dbReference>
<dbReference type="Pfam" id="PF11815">
    <property type="entry name" value="DUF3336"/>
    <property type="match status" value="1"/>
</dbReference>
<dbReference type="PANTHER" id="PTHR14226">
    <property type="entry name" value="NEUROPATHY TARGET ESTERASE/SWISS CHEESE D.MELANOGASTER"/>
    <property type="match status" value="1"/>
</dbReference>
<dbReference type="InterPro" id="IPR002641">
    <property type="entry name" value="PNPLA_dom"/>
</dbReference>
<keyword evidence="3 4" id="KW-0443">Lipid metabolism</keyword>
<gene>
    <name evidence="6" type="ORF">E2F43_07965</name>
</gene>
<comment type="caution">
    <text evidence="6">The sequence shown here is derived from an EMBL/GenBank/DDBJ whole genome shotgun (WGS) entry which is preliminary data.</text>
</comment>
<evidence type="ECO:0000313" key="6">
    <source>
        <dbReference type="EMBL" id="TDG13465.1"/>
    </source>
</evidence>
<evidence type="ECO:0000256" key="3">
    <source>
        <dbReference type="ARBA" id="ARBA00023098"/>
    </source>
</evidence>
<dbReference type="PROSITE" id="PS51635">
    <property type="entry name" value="PNPLA"/>
    <property type="match status" value="1"/>
</dbReference>
<dbReference type="OrthoDB" id="7055653at2"/>
<dbReference type="CDD" id="cd07206">
    <property type="entry name" value="Pat_TGL3-4-5_SDP1"/>
    <property type="match status" value="1"/>
</dbReference>
<feature type="active site" description="Nucleophile" evidence="4">
    <location>
        <position position="179"/>
    </location>
</feature>
<name>A0A4R5LRF8_9GAMM</name>